<accession>R0HGE8</accession>
<evidence type="ECO:0000313" key="2">
    <source>
        <dbReference type="EMBL" id="EOA22873.1"/>
    </source>
</evidence>
<proteinExistence type="predicted"/>
<evidence type="ECO:0000313" key="3">
    <source>
        <dbReference type="Proteomes" id="UP000029121"/>
    </source>
</evidence>
<dbReference type="NCBIfam" id="TIGR01572">
    <property type="entry name" value="A_thl_para_3677"/>
    <property type="match status" value="1"/>
</dbReference>
<name>R0HGE8_9BRAS</name>
<dbReference type="Pfam" id="PF04776">
    <property type="entry name" value="protein_MS5"/>
    <property type="match status" value="1"/>
</dbReference>
<dbReference type="InterPro" id="IPR006462">
    <property type="entry name" value="MS5"/>
</dbReference>
<dbReference type="AlphaFoldDB" id="R0HGE8"/>
<evidence type="ECO:0000256" key="1">
    <source>
        <dbReference type="SAM" id="MobiDB-lite"/>
    </source>
</evidence>
<dbReference type="EMBL" id="KB870810">
    <property type="protein sequence ID" value="EOA22873.1"/>
    <property type="molecule type" value="Genomic_DNA"/>
</dbReference>
<dbReference type="PANTHER" id="PTHR31260">
    <property type="entry name" value="CYSTATIN/MONELLIN SUPERFAMILY PROTEIN"/>
    <property type="match status" value="1"/>
</dbReference>
<keyword evidence="3" id="KW-1185">Reference proteome</keyword>
<dbReference type="PANTHER" id="PTHR31260:SF28">
    <property type="entry name" value="CYSTATIN DOMAIN PROTEIN"/>
    <property type="match status" value="1"/>
</dbReference>
<sequence length="310" mass="35425">MATNEAPPQHKRNVVEETTPSVIEETTRTLYVLEEGRYVPVNKGSDGAYVSPPACDSDEDVDHVLEEEYNRQLRESDCFDCNVYVPNGSVIPYICYDHHEDEIGICARVGLHCFNRHKGSNFQLLRLEKYNVMFNGLVTYFITAEVTDPATNSTFAFQTCVNQCTCKRNEDFRIETELCRLKPEPQGSEAEVEGCHWNSEVVDDFYKGDLKWLPDDALVQSDDKRHQFYETKLKFATPLEIKKVVVQTLEAMEPKEKLKAGNAVFYISFRDCGLTEDHRAVVRRTTYGHPAHLCLEVKCLVEDLSSCSIE</sequence>
<organism evidence="2 3">
    <name type="scientific">Capsella rubella</name>
    <dbReference type="NCBI Taxonomy" id="81985"/>
    <lineage>
        <taxon>Eukaryota</taxon>
        <taxon>Viridiplantae</taxon>
        <taxon>Streptophyta</taxon>
        <taxon>Embryophyta</taxon>
        <taxon>Tracheophyta</taxon>
        <taxon>Spermatophyta</taxon>
        <taxon>Magnoliopsida</taxon>
        <taxon>eudicotyledons</taxon>
        <taxon>Gunneridae</taxon>
        <taxon>Pentapetalae</taxon>
        <taxon>rosids</taxon>
        <taxon>malvids</taxon>
        <taxon>Brassicales</taxon>
        <taxon>Brassicaceae</taxon>
        <taxon>Camelineae</taxon>
        <taxon>Capsella</taxon>
    </lineage>
</organism>
<protein>
    <submittedName>
        <fullName evidence="2">Uncharacterized protein</fullName>
    </submittedName>
</protein>
<gene>
    <name evidence="2" type="ORF">CARUB_v10003604mg</name>
</gene>
<dbReference type="Proteomes" id="UP000029121">
    <property type="component" value="Unassembled WGS sequence"/>
</dbReference>
<feature type="region of interest" description="Disordered" evidence="1">
    <location>
        <begin position="1"/>
        <end position="20"/>
    </location>
</feature>
<reference evidence="3" key="1">
    <citation type="journal article" date="2013" name="Nat. Genet.">
        <title>The Capsella rubella genome and the genomic consequences of rapid mating system evolution.</title>
        <authorList>
            <person name="Slotte T."/>
            <person name="Hazzouri K.M."/>
            <person name="Agren J.A."/>
            <person name="Koenig D."/>
            <person name="Maumus F."/>
            <person name="Guo Y.L."/>
            <person name="Steige K."/>
            <person name="Platts A.E."/>
            <person name="Escobar J.S."/>
            <person name="Newman L.K."/>
            <person name="Wang W."/>
            <person name="Mandakova T."/>
            <person name="Vello E."/>
            <person name="Smith L.M."/>
            <person name="Henz S.R."/>
            <person name="Steffen J."/>
            <person name="Takuno S."/>
            <person name="Brandvain Y."/>
            <person name="Coop G."/>
            <person name="Andolfatto P."/>
            <person name="Hu T.T."/>
            <person name="Blanchette M."/>
            <person name="Clark R.M."/>
            <person name="Quesneville H."/>
            <person name="Nordborg M."/>
            <person name="Gaut B.S."/>
            <person name="Lysak M.A."/>
            <person name="Jenkins J."/>
            <person name="Grimwood J."/>
            <person name="Chapman J."/>
            <person name="Prochnik S."/>
            <person name="Shu S."/>
            <person name="Rokhsar D."/>
            <person name="Schmutz J."/>
            <person name="Weigel D."/>
            <person name="Wright S.I."/>
        </authorList>
    </citation>
    <scope>NUCLEOTIDE SEQUENCE [LARGE SCALE GENOMIC DNA]</scope>
    <source>
        <strain evidence="3">cv. Monte Gargano</strain>
    </source>
</reference>